<dbReference type="InterPro" id="IPR011991">
    <property type="entry name" value="ArsR-like_HTH"/>
</dbReference>
<keyword evidence="3" id="KW-0804">Transcription</keyword>
<dbReference type="PANTHER" id="PTHR33154:SF18">
    <property type="entry name" value="ARSENICAL RESISTANCE OPERON REPRESSOR"/>
    <property type="match status" value="1"/>
</dbReference>
<keyword evidence="1" id="KW-0805">Transcription regulation</keyword>
<dbReference type="NCBIfam" id="NF033788">
    <property type="entry name" value="HTH_metalloreg"/>
    <property type="match status" value="1"/>
</dbReference>
<dbReference type="SUPFAM" id="SSF46785">
    <property type="entry name" value="Winged helix' DNA-binding domain"/>
    <property type="match status" value="1"/>
</dbReference>
<sequence length="127" mass="15227">MRLKHFNVAFGEQVFKALGDESRIRILNLIFRNKEMCISDLEQILDFTQTKVSRHLIYLKNAGLVNFRRVDNWAFYYLKEETEDFVSLIFGYLEKDAVLLKDQKVYDVLYSNRELAVCKLHSRRWQV</sequence>
<dbReference type="SMART" id="SM00418">
    <property type="entry name" value="HTH_ARSR"/>
    <property type="match status" value="1"/>
</dbReference>
<evidence type="ECO:0000313" key="6">
    <source>
        <dbReference type="Proteomes" id="UP001596161"/>
    </source>
</evidence>
<name>A0ABW0E879_9BACT</name>
<keyword evidence="6" id="KW-1185">Reference proteome</keyword>
<dbReference type="InterPro" id="IPR051081">
    <property type="entry name" value="HTH_MetalResp_TranReg"/>
</dbReference>
<dbReference type="PROSITE" id="PS50987">
    <property type="entry name" value="HTH_ARSR_2"/>
    <property type="match status" value="1"/>
</dbReference>
<dbReference type="InterPro" id="IPR018334">
    <property type="entry name" value="ArsR_HTH"/>
</dbReference>
<dbReference type="PRINTS" id="PR00778">
    <property type="entry name" value="HTHARSR"/>
</dbReference>
<proteinExistence type="predicted"/>
<evidence type="ECO:0000259" key="4">
    <source>
        <dbReference type="PROSITE" id="PS50987"/>
    </source>
</evidence>
<organism evidence="5 6">
    <name type="scientific">Adhaeribacter terreus</name>
    <dbReference type="NCBI Taxonomy" id="529703"/>
    <lineage>
        <taxon>Bacteria</taxon>
        <taxon>Pseudomonadati</taxon>
        <taxon>Bacteroidota</taxon>
        <taxon>Cytophagia</taxon>
        <taxon>Cytophagales</taxon>
        <taxon>Hymenobacteraceae</taxon>
        <taxon>Adhaeribacter</taxon>
    </lineage>
</organism>
<dbReference type="InterPro" id="IPR001845">
    <property type="entry name" value="HTH_ArsR_DNA-bd_dom"/>
</dbReference>
<dbReference type="Proteomes" id="UP001596161">
    <property type="component" value="Unassembled WGS sequence"/>
</dbReference>
<protein>
    <submittedName>
        <fullName evidence="5">ArsR/SmtB family transcription factor</fullName>
    </submittedName>
</protein>
<dbReference type="Pfam" id="PF01022">
    <property type="entry name" value="HTH_5"/>
    <property type="match status" value="1"/>
</dbReference>
<evidence type="ECO:0000256" key="1">
    <source>
        <dbReference type="ARBA" id="ARBA00023015"/>
    </source>
</evidence>
<dbReference type="Gene3D" id="1.10.10.10">
    <property type="entry name" value="Winged helix-like DNA-binding domain superfamily/Winged helix DNA-binding domain"/>
    <property type="match status" value="1"/>
</dbReference>
<feature type="domain" description="HTH arsR-type" evidence="4">
    <location>
        <begin position="3"/>
        <end position="97"/>
    </location>
</feature>
<dbReference type="PROSITE" id="PS00846">
    <property type="entry name" value="HTH_ARSR_1"/>
    <property type="match status" value="1"/>
</dbReference>
<comment type="caution">
    <text evidence="5">The sequence shown here is derived from an EMBL/GenBank/DDBJ whole genome shotgun (WGS) entry which is preliminary data.</text>
</comment>
<dbReference type="EMBL" id="JBHSKT010000001">
    <property type="protein sequence ID" value="MFC5269265.1"/>
    <property type="molecule type" value="Genomic_DNA"/>
</dbReference>
<dbReference type="InterPro" id="IPR036390">
    <property type="entry name" value="WH_DNA-bd_sf"/>
</dbReference>
<gene>
    <name evidence="5" type="ORF">ACFPIB_01500</name>
</gene>
<evidence type="ECO:0000256" key="2">
    <source>
        <dbReference type="ARBA" id="ARBA00023125"/>
    </source>
</evidence>
<evidence type="ECO:0000313" key="5">
    <source>
        <dbReference type="EMBL" id="MFC5269265.1"/>
    </source>
</evidence>
<accession>A0ABW0E879</accession>
<evidence type="ECO:0000256" key="3">
    <source>
        <dbReference type="ARBA" id="ARBA00023163"/>
    </source>
</evidence>
<dbReference type="RefSeq" id="WP_378015646.1">
    <property type="nucleotide sequence ID" value="NZ_JBHSKT010000001.1"/>
</dbReference>
<dbReference type="InterPro" id="IPR036388">
    <property type="entry name" value="WH-like_DNA-bd_sf"/>
</dbReference>
<keyword evidence="2" id="KW-0238">DNA-binding</keyword>
<dbReference type="CDD" id="cd00090">
    <property type="entry name" value="HTH_ARSR"/>
    <property type="match status" value="1"/>
</dbReference>
<dbReference type="PANTHER" id="PTHR33154">
    <property type="entry name" value="TRANSCRIPTIONAL REGULATOR, ARSR FAMILY"/>
    <property type="match status" value="1"/>
</dbReference>
<reference evidence="6" key="1">
    <citation type="journal article" date="2019" name="Int. J. Syst. Evol. Microbiol.">
        <title>The Global Catalogue of Microorganisms (GCM) 10K type strain sequencing project: providing services to taxonomists for standard genome sequencing and annotation.</title>
        <authorList>
            <consortium name="The Broad Institute Genomics Platform"/>
            <consortium name="The Broad Institute Genome Sequencing Center for Infectious Disease"/>
            <person name="Wu L."/>
            <person name="Ma J."/>
        </authorList>
    </citation>
    <scope>NUCLEOTIDE SEQUENCE [LARGE SCALE GENOMIC DNA]</scope>
    <source>
        <strain evidence="6">KACC 12602</strain>
    </source>
</reference>